<sequence length="399" mass="43393">MVVCHAMRAERRIVPRAAPVPSGAAMTFDADRYRAEVLRPLRLRPGLLPSSFEAKYGLFEPLTGEALAVHAEEVRRFWAVTAGGVGTLAEVCARLAASDDPGSDRRFETAHTGTYESTASASGLETDARPRPVDGPVPPVREAAEPDPVPGVEPPVVEHPPRARSERRSDPGPAVPAPAPVAEVRAEWLSDHLRVAWEWPEGVNWVRVTLVPGRRTAAEIVSGIVDAGSRDEFLPEGFQTRNLSRNQYFAQGGCVLPWEGPPGSAQIRSLRRGPDGDTILSEPVEVRVSPPRITVTWTAEPPPRFASRDRKRTWIIRGSIEGDGTDLELAVVAQRGTVVPSRLEQRAIISRIPIGGLLGGFDFPVEVPAKLGRPYTLRCFVIGDRHVEVVDPSFTTLKG</sequence>
<gene>
    <name evidence="2" type="ORF">GALLR39Z86_20150</name>
</gene>
<organism evidence="2 3">
    <name type="scientific">Glycomyces algeriensis</name>
    <dbReference type="NCBI Taxonomy" id="256037"/>
    <lineage>
        <taxon>Bacteria</taxon>
        <taxon>Bacillati</taxon>
        <taxon>Actinomycetota</taxon>
        <taxon>Actinomycetes</taxon>
        <taxon>Glycomycetales</taxon>
        <taxon>Glycomycetaceae</taxon>
        <taxon>Glycomyces</taxon>
    </lineage>
</organism>
<feature type="compositionally biased region" description="Basic and acidic residues" evidence="1">
    <location>
        <begin position="159"/>
        <end position="170"/>
    </location>
</feature>
<dbReference type="Proteomes" id="UP001144313">
    <property type="component" value="Unassembled WGS sequence"/>
</dbReference>
<keyword evidence="3" id="KW-1185">Reference proteome</keyword>
<dbReference type="EMBL" id="BSDT01000001">
    <property type="protein sequence ID" value="GLI42165.1"/>
    <property type="molecule type" value="Genomic_DNA"/>
</dbReference>
<feature type="region of interest" description="Disordered" evidence="1">
    <location>
        <begin position="98"/>
        <end position="178"/>
    </location>
</feature>
<evidence type="ECO:0000313" key="3">
    <source>
        <dbReference type="Proteomes" id="UP001144313"/>
    </source>
</evidence>
<dbReference type="AlphaFoldDB" id="A0A9W6LGG3"/>
<feature type="compositionally biased region" description="Polar residues" evidence="1">
    <location>
        <begin position="111"/>
        <end position="123"/>
    </location>
</feature>
<evidence type="ECO:0000256" key="1">
    <source>
        <dbReference type="SAM" id="MobiDB-lite"/>
    </source>
</evidence>
<accession>A0A9W6LGG3</accession>
<name>A0A9W6LGG3_9ACTN</name>
<protein>
    <submittedName>
        <fullName evidence="2">Uncharacterized protein</fullName>
    </submittedName>
</protein>
<proteinExistence type="predicted"/>
<reference evidence="2" key="1">
    <citation type="submission" date="2022-12" db="EMBL/GenBank/DDBJ databases">
        <title>Reference genome sequencing for broad-spectrum identification of bacterial and archaeal isolates by mass spectrometry.</title>
        <authorList>
            <person name="Sekiguchi Y."/>
            <person name="Tourlousse D.M."/>
        </authorList>
    </citation>
    <scope>NUCLEOTIDE SEQUENCE</scope>
    <source>
        <strain evidence="2">LLR39Z86</strain>
    </source>
</reference>
<comment type="caution">
    <text evidence="2">The sequence shown here is derived from an EMBL/GenBank/DDBJ whole genome shotgun (WGS) entry which is preliminary data.</text>
</comment>
<evidence type="ECO:0000313" key="2">
    <source>
        <dbReference type="EMBL" id="GLI42165.1"/>
    </source>
</evidence>